<comment type="caution">
    <text evidence="3">The sequence shown here is derived from an EMBL/GenBank/DDBJ whole genome shotgun (WGS) entry which is preliminary data.</text>
</comment>
<proteinExistence type="predicted"/>
<evidence type="ECO:0000256" key="1">
    <source>
        <dbReference type="SAM" id="MobiDB-lite"/>
    </source>
</evidence>
<sequence>MICIVWLILSGFIGASSVVYNRQAPPGHVYEFERGNNLTPDNQQVLDAGSQKIGENLPAKQQEPKKAPTFRDSLNPPGERKSRFPTGTLEQVTFTEPGRNVLKRSSVSLTIAFKQWENLHK</sequence>
<dbReference type="EMBL" id="JARK01001367">
    <property type="protein sequence ID" value="EYC17330.1"/>
    <property type="molecule type" value="Genomic_DNA"/>
</dbReference>
<dbReference type="Proteomes" id="UP000024635">
    <property type="component" value="Unassembled WGS sequence"/>
</dbReference>
<feature type="region of interest" description="Disordered" evidence="1">
    <location>
        <begin position="50"/>
        <end position="88"/>
    </location>
</feature>
<feature type="chain" id="PRO_5001492614" evidence="2">
    <location>
        <begin position="18"/>
        <end position="121"/>
    </location>
</feature>
<dbReference type="AlphaFoldDB" id="A0A016UQ47"/>
<feature type="signal peptide" evidence="2">
    <location>
        <begin position="1"/>
        <end position="17"/>
    </location>
</feature>
<name>A0A016UQ47_9BILA</name>
<keyword evidence="2" id="KW-0732">Signal</keyword>
<organism evidence="3 4">
    <name type="scientific">Ancylostoma ceylanicum</name>
    <dbReference type="NCBI Taxonomy" id="53326"/>
    <lineage>
        <taxon>Eukaryota</taxon>
        <taxon>Metazoa</taxon>
        <taxon>Ecdysozoa</taxon>
        <taxon>Nematoda</taxon>
        <taxon>Chromadorea</taxon>
        <taxon>Rhabditida</taxon>
        <taxon>Rhabditina</taxon>
        <taxon>Rhabditomorpha</taxon>
        <taxon>Strongyloidea</taxon>
        <taxon>Ancylostomatidae</taxon>
        <taxon>Ancylostomatinae</taxon>
        <taxon>Ancylostoma</taxon>
    </lineage>
</organism>
<accession>A0A016UQ47</accession>
<protein>
    <submittedName>
        <fullName evidence="3">Uncharacterized protein</fullName>
    </submittedName>
</protein>
<evidence type="ECO:0000313" key="4">
    <source>
        <dbReference type="Proteomes" id="UP000024635"/>
    </source>
</evidence>
<gene>
    <name evidence="3" type="primary">Acey_s0031.g2407</name>
    <name evidence="3" type="ORF">Y032_0031g2407</name>
</gene>
<keyword evidence="4" id="KW-1185">Reference proteome</keyword>
<evidence type="ECO:0000313" key="3">
    <source>
        <dbReference type="EMBL" id="EYC17330.1"/>
    </source>
</evidence>
<reference evidence="4" key="1">
    <citation type="journal article" date="2015" name="Nat. Genet.">
        <title>The genome and transcriptome of the zoonotic hookworm Ancylostoma ceylanicum identify infection-specific gene families.</title>
        <authorList>
            <person name="Schwarz E.M."/>
            <person name="Hu Y."/>
            <person name="Antoshechkin I."/>
            <person name="Miller M.M."/>
            <person name="Sternberg P.W."/>
            <person name="Aroian R.V."/>
        </authorList>
    </citation>
    <scope>NUCLEOTIDE SEQUENCE</scope>
    <source>
        <strain evidence="4">HY135</strain>
    </source>
</reference>
<evidence type="ECO:0000256" key="2">
    <source>
        <dbReference type="SAM" id="SignalP"/>
    </source>
</evidence>